<evidence type="ECO:0000313" key="1">
    <source>
        <dbReference type="EMBL" id="MCL9815901.1"/>
    </source>
</evidence>
<reference evidence="1" key="2">
    <citation type="submission" date="2022-02" db="EMBL/GenBank/DDBJ databases">
        <authorList>
            <person name="Elcheninov A.G."/>
            <person name="Sorokin D.Y."/>
            <person name="Kublanov I.V."/>
        </authorList>
    </citation>
    <scope>NUCLEOTIDE SEQUENCE</scope>
    <source>
        <strain evidence="1">AArc-St2</strain>
    </source>
</reference>
<dbReference type="RefSeq" id="WP_174652577.1">
    <property type="nucleotide sequence ID" value="NZ_JAKRVX010000001.1"/>
</dbReference>
<organism evidence="1 2">
    <name type="scientific">Natronocalculus amylovorans</name>
    <dbReference type="NCBI Taxonomy" id="2917812"/>
    <lineage>
        <taxon>Archaea</taxon>
        <taxon>Methanobacteriati</taxon>
        <taxon>Methanobacteriota</taxon>
        <taxon>Stenosarchaea group</taxon>
        <taxon>Halobacteria</taxon>
        <taxon>Halobacteriales</taxon>
        <taxon>Haloferacaceae</taxon>
        <taxon>Natronocalculus</taxon>
    </lineage>
</organism>
<gene>
    <name evidence="1" type="ORF">AArcSt2_02990</name>
</gene>
<dbReference type="InterPro" id="IPR027417">
    <property type="entry name" value="P-loop_NTPase"/>
</dbReference>
<dbReference type="Gene3D" id="3.40.50.300">
    <property type="entry name" value="P-loop containing nucleotide triphosphate hydrolases"/>
    <property type="match status" value="1"/>
</dbReference>
<dbReference type="SUPFAM" id="SSF52540">
    <property type="entry name" value="P-loop containing nucleoside triphosphate hydrolases"/>
    <property type="match status" value="1"/>
</dbReference>
<dbReference type="PANTHER" id="PTHR41930">
    <property type="entry name" value="UPF0200 PROTEIN MJ1399"/>
    <property type="match status" value="1"/>
</dbReference>
<proteinExistence type="predicted"/>
<dbReference type="Pfam" id="PF13207">
    <property type="entry name" value="AAA_17"/>
    <property type="match status" value="1"/>
</dbReference>
<dbReference type="EMBL" id="JAKRVX010000001">
    <property type="protein sequence ID" value="MCL9815901.1"/>
    <property type="molecule type" value="Genomic_DNA"/>
</dbReference>
<dbReference type="PANTHER" id="PTHR41930:SF1">
    <property type="entry name" value="DEPHOSPHO-COA KINASE"/>
    <property type="match status" value="1"/>
</dbReference>
<accession>A0AAE3FVF4</accession>
<keyword evidence="2" id="KW-1185">Reference proteome</keyword>
<comment type="caution">
    <text evidence="1">The sequence shown here is derived from an EMBL/GenBank/DDBJ whole genome shotgun (WGS) entry which is preliminary data.</text>
</comment>
<evidence type="ECO:0000313" key="2">
    <source>
        <dbReference type="Proteomes" id="UP001203207"/>
    </source>
</evidence>
<dbReference type="Proteomes" id="UP001203207">
    <property type="component" value="Unassembled WGS sequence"/>
</dbReference>
<reference evidence="1" key="1">
    <citation type="journal article" date="2022" name="Syst. Appl. Microbiol.">
        <title>Natronocalculus amylovorans gen. nov., sp. nov., and Natranaeroarchaeum aerophilus sp. nov., dominant culturable amylolytic natronoarchaea from hypersaline soda lakes in southwestern Siberia.</title>
        <authorList>
            <person name="Sorokin D.Y."/>
            <person name="Elcheninov A.G."/>
            <person name="Khizhniak T.V."/>
            <person name="Koenen M."/>
            <person name="Bale N.J."/>
            <person name="Damste J.S.S."/>
            <person name="Kublanov I.V."/>
        </authorList>
    </citation>
    <scope>NUCLEOTIDE SEQUENCE</scope>
    <source>
        <strain evidence="1">AArc-St2</strain>
    </source>
</reference>
<name>A0AAE3FVF4_9EURY</name>
<dbReference type="AlphaFoldDB" id="A0AAE3FVF4"/>
<sequence>MRVLGTVGLPGSGKGEAAVVAEDRGIPVITMGDVIRQACRDRGLDPAEHHGQMARTLREENGPAAIAERSIPMINKALSDADTVLVDGLRSMVEVDAFESEYGDGFLLVSIEAPFDVRAERLGDRGRDESDGDLEKLRTRDERELELGMGDVIDYADLTIKNTNTLEAFHDQINAIFDGDADVFEQQTETQ</sequence>
<protein>
    <submittedName>
        <fullName evidence="1">AAA family ATPase</fullName>
    </submittedName>
</protein>